<gene>
    <name evidence="2" type="ORF">LWF01_04165</name>
</gene>
<feature type="domain" description="Peptidase S9 prolyl oligopeptidase catalytic" evidence="1">
    <location>
        <begin position="460"/>
        <end position="663"/>
    </location>
</feature>
<name>A0ABY8QVC3_9MICO</name>
<dbReference type="InterPro" id="IPR050585">
    <property type="entry name" value="Xaa-Pro_dipeptidyl-ppase/CocE"/>
</dbReference>
<dbReference type="Gene3D" id="3.40.50.1820">
    <property type="entry name" value="alpha/beta hydrolase"/>
    <property type="match status" value="1"/>
</dbReference>
<dbReference type="PANTHER" id="PTHR43056">
    <property type="entry name" value="PEPTIDASE S9 PROLYL OLIGOPEPTIDASE"/>
    <property type="match status" value="1"/>
</dbReference>
<evidence type="ECO:0000313" key="2">
    <source>
        <dbReference type="EMBL" id="WGW12975.1"/>
    </source>
</evidence>
<protein>
    <submittedName>
        <fullName evidence="2">Prolyl oligopeptidase family serine peptidase</fullName>
    </submittedName>
</protein>
<dbReference type="SUPFAM" id="SSF69322">
    <property type="entry name" value="Tricorn protease domain 2"/>
    <property type="match status" value="1"/>
</dbReference>
<dbReference type="InterPro" id="IPR001375">
    <property type="entry name" value="Peptidase_S9_cat"/>
</dbReference>
<dbReference type="Proteomes" id="UP001209083">
    <property type="component" value="Chromosome"/>
</dbReference>
<dbReference type="RefSeq" id="WP_349639783.1">
    <property type="nucleotide sequence ID" value="NZ_CP090958.1"/>
</dbReference>
<reference evidence="2 3" key="1">
    <citation type="submission" date="2023-05" db="EMBL/GenBank/DDBJ databases">
        <title>Lithophilousrod everest ZFBP1038 complete genpme.</title>
        <authorList>
            <person name="Tian M."/>
        </authorList>
    </citation>
    <scope>NUCLEOTIDE SEQUENCE [LARGE SCALE GENOMIC DNA]</scope>
    <source>
        <strain evidence="2 3">ZFBP1038</strain>
    </source>
</reference>
<dbReference type="SUPFAM" id="SSF53474">
    <property type="entry name" value="alpha/beta-Hydrolases"/>
    <property type="match status" value="1"/>
</dbReference>
<evidence type="ECO:0000313" key="3">
    <source>
        <dbReference type="Proteomes" id="UP001209083"/>
    </source>
</evidence>
<accession>A0ABY8QVC3</accession>
<evidence type="ECO:0000259" key="1">
    <source>
        <dbReference type="Pfam" id="PF00326"/>
    </source>
</evidence>
<dbReference type="PANTHER" id="PTHR43056:SF5">
    <property type="entry name" value="PEPTIDASE S9 PROLYL OLIGOPEPTIDASE CATALYTIC DOMAIN-CONTAINING PROTEIN"/>
    <property type="match status" value="1"/>
</dbReference>
<organism evidence="2 3">
    <name type="scientific">Saxibacter everestensis</name>
    <dbReference type="NCBI Taxonomy" id="2909229"/>
    <lineage>
        <taxon>Bacteria</taxon>
        <taxon>Bacillati</taxon>
        <taxon>Actinomycetota</taxon>
        <taxon>Actinomycetes</taxon>
        <taxon>Micrococcales</taxon>
        <taxon>Brevibacteriaceae</taxon>
        <taxon>Saxibacter</taxon>
    </lineage>
</organism>
<dbReference type="Pfam" id="PF00326">
    <property type="entry name" value="Peptidase_S9"/>
    <property type="match status" value="1"/>
</dbReference>
<dbReference type="EMBL" id="CP090958">
    <property type="protein sequence ID" value="WGW12975.1"/>
    <property type="molecule type" value="Genomic_DNA"/>
</dbReference>
<proteinExistence type="predicted"/>
<dbReference type="InterPro" id="IPR029058">
    <property type="entry name" value="AB_hydrolase_fold"/>
</dbReference>
<sequence>MSVKAAYGSWKSPISAADLAGSGHPVGGGVFAGDEVWWAEQRPSEAGRTAIRRFARPGDVGEARPGESQDAGEAGETVAVDVLPAPWNARSRVHEYGGGAWAVVQDARPTLVFAEFSDQRLYRLDPGAAEPVALTPAGHGFRFAELAVHGQLIWCVRETHSDGELVRDICTVPLDGAAADDPTSILSVVSGSRFLAFPRLSPDGSKLAWIAWDHPQMPWDGTELRVGAIGPDGSVAEPQALIGSATESVLQPEWIDDDSLYVISDRNGWWNLYELELRPESFDYEHSLRPRYELPAEIGGPLWTLGSRWYSVLADGRVLLTKTLGTSQLVLLDPETGTASDLAAELTSVALADVSPDGSSALVLGGSARLATGLYQLNLASGVATLCRAGVDDLPDPGYLPVARPMTFHGGPERGDREVHAFVYPPRNPGYQGLDDELPPYIAFVHGGPTGHVSELLSMTYAFFTSRGIGVIDINYGGSTGYGREYRERLRGQWGIVDVEDTVTAVLGLAEAGLADPRRLAIEGGSAGGWTVLAALTTSDAFACGASYFGVAELEKFRLETHDFESRYLDGLIGPWPEAEELYVSRAPLNNVENLSCPVLLLQGLDDPIVPPSQAERFKEALEAKHIPHAYLAYPGESHGFRKAENIISSREAELSFYGQVMGFVPADIPVLELSR</sequence>
<keyword evidence="3" id="KW-1185">Reference proteome</keyword>